<dbReference type="VEuPathDB" id="FungiDB:SAPIO_CDS4816"/>
<name>A0A084G7P5_PSEDA</name>
<dbReference type="GO" id="GO:0000981">
    <property type="term" value="F:DNA-binding transcription factor activity, RNA polymerase II-specific"/>
    <property type="evidence" value="ECO:0007669"/>
    <property type="project" value="TreeGrafter"/>
</dbReference>
<evidence type="ECO:0000256" key="2">
    <source>
        <dbReference type="ARBA" id="ARBA00023163"/>
    </source>
</evidence>
<gene>
    <name evidence="6" type="ORF">SAPIO_CDS4816</name>
</gene>
<dbReference type="KEGG" id="sapo:SAPIO_CDS4816"/>
<comment type="caution">
    <text evidence="6">The sequence shown here is derived from an EMBL/GenBank/DDBJ whole genome shotgun (WGS) entry which is preliminary data.</text>
</comment>
<dbReference type="Pfam" id="PF04082">
    <property type="entry name" value="Fungal_trans"/>
    <property type="match status" value="1"/>
</dbReference>
<dbReference type="GO" id="GO:0006351">
    <property type="term" value="P:DNA-templated transcription"/>
    <property type="evidence" value="ECO:0007669"/>
    <property type="project" value="InterPro"/>
</dbReference>
<dbReference type="InterPro" id="IPR007219">
    <property type="entry name" value="XnlR_reg_dom"/>
</dbReference>
<dbReference type="GO" id="GO:0008270">
    <property type="term" value="F:zinc ion binding"/>
    <property type="evidence" value="ECO:0007669"/>
    <property type="project" value="InterPro"/>
</dbReference>
<feature type="domain" description="Xylanolytic transcriptional activator regulatory" evidence="5">
    <location>
        <begin position="271"/>
        <end position="346"/>
    </location>
</feature>
<dbReference type="InterPro" id="IPR051127">
    <property type="entry name" value="Fungal_SecMet_Regulators"/>
</dbReference>
<dbReference type="RefSeq" id="XP_016643156.1">
    <property type="nucleotide sequence ID" value="XM_016787277.1"/>
</dbReference>
<keyword evidence="2" id="KW-0804">Transcription</keyword>
<dbReference type="EMBL" id="JOWA01000094">
    <property type="protein sequence ID" value="KEZ43357.1"/>
    <property type="molecule type" value="Genomic_DNA"/>
</dbReference>
<reference evidence="6 7" key="1">
    <citation type="journal article" date="2014" name="Genome Announc.">
        <title>Draft genome sequence of the pathogenic fungus Scedosporium apiospermum.</title>
        <authorList>
            <person name="Vandeputte P."/>
            <person name="Ghamrawi S."/>
            <person name="Rechenmann M."/>
            <person name="Iltis A."/>
            <person name="Giraud S."/>
            <person name="Fleury M."/>
            <person name="Thornton C."/>
            <person name="Delhaes L."/>
            <person name="Meyer W."/>
            <person name="Papon N."/>
            <person name="Bouchara J.P."/>
        </authorList>
    </citation>
    <scope>NUCLEOTIDE SEQUENCE [LARGE SCALE GENOMIC DNA]</scope>
    <source>
        <strain evidence="6 7">IHEM 14462</strain>
    </source>
</reference>
<feature type="region of interest" description="Disordered" evidence="4">
    <location>
        <begin position="1"/>
        <end position="23"/>
    </location>
</feature>
<dbReference type="GO" id="GO:0000435">
    <property type="term" value="P:positive regulation of transcription from RNA polymerase II promoter by galactose"/>
    <property type="evidence" value="ECO:0007669"/>
    <property type="project" value="TreeGrafter"/>
</dbReference>
<evidence type="ECO:0000313" key="6">
    <source>
        <dbReference type="EMBL" id="KEZ43357.1"/>
    </source>
</evidence>
<dbReference type="AlphaFoldDB" id="A0A084G7P5"/>
<dbReference type="OMA" id="ERPTQGF"/>
<keyword evidence="3" id="KW-0539">Nucleus</keyword>
<evidence type="ECO:0000256" key="4">
    <source>
        <dbReference type="SAM" id="MobiDB-lite"/>
    </source>
</evidence>
<proteinExistence type="predicted"/>
<dbReference type="OrthoDB" id="3266505at2759"/>
<dbReference type="GO" id="GO:0005634">
    <property type="term" value="C:nucleus"/>
    <property type="evidence" value="ECO:0007669"/>
    <property type="project" value="TreeGrafter"/>
</dbReference>
<evidence type="ECO:0000259" key="5">
    <source>
        <dbReference type="SMART" id="SM00906"/>
    </source>
</evidence>
<protein>
    <submittedName>
        <fullName evidence="6">Fungal specific transcription factor domain-containing protein</fullName>
    </submittedName>
</protein>
<dbReference type="HOGENOM" id="CLU_008511_1_1_1"/>
<dbReference type="SMART" id="SM00906">
    <property type="entry name" value="Fungal_trans"/>
    <property type="match status" value="1"/>
</dbReference>
<keyword evidence="7" id="KW-1185">Reference proteome</keyword>
<sequence>MRNAKSPRGPRPKRQKIDVASCGNCRKRSDLRCHYTGIAAQRALTPSATPPRPPSREQHDSPMPRPAPSPAVATPSSIHPRPDAQHRSHPSPCSGASESRVNSSVIDSMTIVLEDGESTHQYFGSSSAGSFTRQIKAAIDARLGLSQEPGSRSVVVSPMVVNYDRPDTKDPLYPFLDKKKWDSAYEGLFAGGPIDTEERIFVSTLNVIFALATQLVESLHPEQRDESSNMYFRRAQELLRLNLWDAGSFEVVQCLLLMSQYLQSTNNPHQTWMAVGSAIRTAQSLGLHLPDTTADMADLEQRELLRRIWHGCVLMDRMVSVTHGRPAMISDELASDVPLPVWSNDVTTQDLDGPISRDFSKIAFFTKSVELYEINNSITLAFYSSHHPRSGCRKRSNPETSHYKSCSIPSQGLAEEDLGAVMKLDASLTHWEHSLPDHIRIKSSVHAENKTFQRQAVILRIRFLQARILLLRPILSRFCLQPPAPPSTARTCDNLHNRVVRECASFCAATAQRLITLMAQYQSNDGTVGLLPAWWYRVYYIYSAATILIATKLRPDLFPPSDIKRSWDEAIAFLRTHEKFGQSAKRCIAALTILSSKIMHETGANSIQGSEMVHEQEGIHPVDTAEKSVRQHIYEEYEQYSDMNLEGLSFDAADLSFLNVHAWELLNQP</sequence>
<evidence type="ECO:0000313" key="7">
    <source>
        <dbReference type="Proteomes" id="UP000028545"/>
    </source>
</evidence>
<dbReference type="GO" id="GO:0000978">
    <property type="term" value="F:RNA polymerase II cis-regulatory region sequence-specific DNA binding"/>
    <property type="evidence" value="ECO:0007669"/>
    <property type="project" value="TreeGrafter"/>
</dbReference>
<dbReference type="PANTHER" id="PTHR47424">
    <property type="entry name" value="REGULATORY PROTEIN GAL4"/>
    <property type="match status" value="1"/>
</dbReference>
<keyword evidence="1" id="KW-0805">Transcription regulation</keyword>
<accession>A0A084G7P5</accession>
<dbReference type="CDD" id="cd12148">
    <property type="entry name" value="fungal_TF_MHR"/>
    <property type="match status" value="1"/>
</dbReference>
<evidence type="ECO:0000256" key="1">
    <source>
        <dbReference type="ARBA" id="ARBA00023015"/>
    </source>
</evidence>
<dbReference type="PANTHER" id="PTHR47424:SF4">
    <property type="entry name" value="ZN(II)2CYS6 TRANSCRIPTION FACTOR (EUROFUNG)"/>
    <property type="match status" value="1"/>
</dbReference>
<evidence type="ECO:0000256" key="3">
    <source>
        <dbReference type="ARBA" id="ARBA00023242"/>
    </source>
</evidence>
<dbReference type="Proteomes" id="UP000028545">
    <property type="component" value="Unassembled WGS sequence"/>
</dbReference>
<feature type="region of interest" description="Disordered" evidence="4">
    <location>
        <begin position="36"/>
        <end position="101"/>
    </location>
</feature>
<dbReference type="GeneID" id="27723888"/>
<organism evidence="6 7">
    <name type="scientific">Pseudallescheria apiosperma</name>
    <name type="common">Scedosporium apiospermum</name>
    <dbReference type="NCBI Taxonomy" id="563466"/>
    <lineage>
        <taxon>Eukaryota</taxon>
        <taxon>Fungi</taxon>
        <taxon>Dikarya</taxon>
        <taxon>Ascomycota</taxon>
        <taxon>Pezizomycotina</taxon>
        <taxon>Sordariomycetes</taxon>
        <taxon>Hypocreomycetidae</taxon>
        <taxon>Microascales</taxon>
        <taxon>Microascaceae</taxon>
        <taxon>Scedosporium</taxon>
    </lineage>
</organism>